<dbReference type="Gene3D" id="1.20.1260.10">
    <property type="match status" value="1"/>
</dbReference>
<organism evidence="2 3">
    <name type="scientific">Allosphingosinicella deserti</name>
    <dbReference type="NCBI Taxonomy" id="2116704"/>
    <lineage>
        <taxon>Bacteria</taxon>
        <taxon>Pseudomonadati</taxon>
        <taxon>Pseudomonadota</taxon>
        <taxon>Alphaproteobacteria</taxon>
        <taxon>Sphingomonadales</taxon>
        <taxon>Sphingomonadaceae</taxon>
        <taxon>Allosphingosinicella</taxon>
    </lineage>
</organism>
<dbReference type="NCBIfam" id="TIGR02284">
    <property type="entry name" value="PA2169 family four-helix-bundle protein"/>
    <property type="match status" value="1"/>
</dbReference>
<reference evidence="2 3" key="1">
    <citation type="submission" date="2018-03" db="EMBL/GenBank/DDBJ databases">
        <title>The draft genome of Sphingosinicella sp. GL-C-18.</title>
        <authorList>
            <person name="Liu L."/>
            <person name="Li L."/>
            <person name="Liang L."/>
            <person name="Zhang X."/>
            <person name="Wang T."/>
        </authorList>
    </citation>
    <scope>NUCLEOTIDE SEQUENCE [LARGE SCALE GENOMIC DNA]</scope>
    <source>
        <strain evidence="2 3">GL-C-18</strain>
    </source>
</reference>
<evidence type="ECO:0000259" key="1">
    <source>
        <dbReference type="Pfam" id="PF09537"/>
    </source>
</evidence>
<evidence type="ECO:0000313" key="2">
    <source>
        <dbReference type="EMBL" id="PSJ38124.1"/>
    </source>
</evidence>
<dbReference type="InterPro" id="IPR012347">
    <property type="entry name" value="Ferritin-like"/>
</dbReference>
<name>A0A2P7QJI6_9SPHN</name>
<dbReference type="Proteomes" id="UP000241167">
    <property type="component" value="Unassembled WGS sequence"/>
</dbReference>
<dbReference type="RefSeq" id="WP_106514938.1">
    <property type="nucleotide sequence ID" value="NZ_PXYI01000007.1"/>
</dbReference>
<dbReference type="PIRSF" id="PIRSF029477">
    <property type="entry name" value="UCP029477"/>
    <property type="match status" value="1"/>
</dbReference>
<comment type="caution">
    <text evidence="2">The sequence shown here is derived from an EMBL/GenBank/DDBJ whole genome shotgun (WGS) entry which is preliminary data.</text>
</comment>
<proteinExistence type="predicted"/>
<dbReference type="SUPFAM" id="SSF47240">
    <property type="entry name" value="Ferritin-like"/>
    <property type="match status" value="1"/>
</dbReference>
<dbReference type="EMBL" id="PXYI01000007">
    <property type="protein sequence ID" value="PSJ38124.1"/>
    <property type="molecule type" value="Genomic_DNA"/>
</dbReference>
<dbReference type="InterPro" id="IPR009078">
    <property type="entry name" value="Ferritin-like_SF"/>
</dbReference>
<evidence type="ECO:0000313" key="3">
    <source>
        <dbReference type="Proteomes" id="UP000241167"/>
    </source>
</evidence>
<dbReference type="Pfam" id="PF09537">
    <property type="entry name" value="DUF2383"/>
    <property type="match status" value="1"/>
</dbReference>
<feature type="domain" description="DUF2383" evidence="1">
    <location>
        <begin position="8"/>
        <end position="115"/>
    </location>
</feature>
<dbReference type="InterPro" id="IPR011971">
    <property type="entry name" value="CHP02284"/>
</dbReference>
<protein>
    <recommendedName>
        <fullName evidence="1">DUF2383 domain-containing protein</fullName>
    </recommendedName>
</protein>
<gene>
    <name evidence="2" type="ORF">C7I55_19595</name>
</gene>
<sequence length="151" mass="16771">MLNSDHDVTVLNTLITTTIDSANGFERSAEDSESGTFATMFREFGSERREAVGALQERVRALGGTPNDDGSLKADVHRRFVDLKTAFTGGSDKAVIEEVERGEDYIKDKYETALQDEQLSTETRAVIERAYQSVRRGHDRASQLKHSMQGA</sequence>
<accession>A0A2P7QJI6</accession>
<dbReference type="OrthoDB" id="7265085at2"/>
<dbReference type="AlphaFoldDB" id="A0A2P7QJI6"/>
<dbReference type="InterPro" id="IPR019052">
    <property type="entry name" value="DUF2383"/>
</dbReference>
<dbReference type="InterPro" id="IPR016920">
    <property type="entry name" value="UCP029477"/>
</dbReference>
<keyword evidence="3" id="KW-1185">Reference proteome</keyword>